<dbReference type="SFLD" id="SFLDS00029">
    <property type="entry name" value="Radical_SAM"/>
    <property type="match status" value="1"/>
</dbReference>
<name>A0A6N3CKI5_9FIRM</name>
<organism evidence="9">
    <name type="scientific">Veillonella atypica</name>
    <dbReference type="NCBI Taxonomy" id="39777"/>
    <lineage>
        <taxon>Bacteria</taxon>
        <taxon>Bacillati</taxon>
        <taxon>Bacillota</taxon>
        <taxon>Negativicutes</taxon>
        <taxon>Veillonellales</taxon>
        <taxon>Veillonellaceae</taxon>
        <taxon>Veillonella</taxon>
    </lineage>
</organism>
<evidence type="ECO:0000313" key="9">
    <source>
        <dbReference type="EMBL" id="VYU16385.1"/>
    </source>
</evidence>
<evidence type="ECO:0000256" key="3">
    <source>
        <dbReference type="ARBA" id="ARBA00022691"/>
    </source>
</evidence>
<dbReference type="InterPro" id="IPR013785">
    <property type="entry name" value="Aldolase_TIM"/>
</dbReference>
<dbReference type="Pfam" id="PF04055">
    <property type="entry name" value="Radical_SAM"/>
    <property type="match status" value="1"/>
</dbReference>
<accession>A0A6N3CKI5</accession>
<protein>
    <recommendedName>
        <fullName evidence="8">Radical SAM core domain-containing protein</fullName>
    </recommendedName>
</protein>
<dbReference type="PANTHER" id="PTHR43273">
    <property type="entry name" value="ANAEROBIC SULFATASE-MATURATING ENZYME HOMOLOG ASLB-RELATED"/>
    <property type="match status" value="1"/>
</dbReference>
<dbReference type="PANTHER" id="PTHR43273:SF3">
    <property type="entry name" value="ANAEROBIC SULFATASE-MATURATING ENZYME HOMOLOG ASLB-RELATED"/>
    <property type="match status" value="1"/>
</dbReference>
<dbReference type="SFLD" id="SFLDG01067">
    <property type="entry name" value="SPASM/twitch_domain_containing"/>
    <property type="match status" value="1"/>
</dbReference>
<keyword evidence="3" id="KW-0949">S-adenosyl-L-methionine</keyword>
<proteinExistence type="inferred from homology"/>
<keyword evidence="2" id="KW-0004">4Fe-4S</keyword>
<keyword evidence="4" id="KW-0479">Metal-binding</keyword>
<dbReference type="InterPro" id="IPR006638">
    <property type="entry name" value="Elp3/MiaA/NifB-like_rSAM"/>
</dbReference>
<dbReference type="Pfam" id="PF13186">
    <property type="entry name" value="SPASM"/>
    <property type="match status" value="1"/>
</dbReference>
<evidence type="ECO:0000256" key="2">
    <source>
        <dbReference type="ARBA" id="ARBA00022485"/>
    </source>
</evidence>
<dbReference type="RefSeq" id="WP_156718552.1">
    <property type="nucleotide sequence ID" value="NZ_CACRUN010000015.1"/>
</dbReference>
<dbReference type="SMART" id="SM00729">
    <property type="entry name" value="Elp3"/>
    <property type="match status" value="1"/>
</dbReference>
<evidence type="ECO:0000259" key="8">
    <source>
        <dbReference type="PROSITE" id="PS51918"/>
    </source>
</evidence>
<dbReference type="SUPFAM" id="SSF102114">
    <property type="entry name" value="Radical SAM enzymes"/>
    <property type="match status" value="1"/>
</dbReference>
<keyword evidence="5" id="KW-0408">Iron</keyword>
<evidence type="ECO:0000256" key="5">
    <source>
        <dbReference type="ARBA" id="ARBA00023004"/>
    </source>
</evidence>
<gene>
    <name evidence="9" type="ORF">VALFYP47_01534</name>
</gene>
<dbReference type="Gene3D" id="3.20.20.70">
    <property type="entry name" value="Aldolase class I"/>
    <property type="match status" value="1"/>
</dbReference>
<dbReference type="InterPro" id="IPR023867">
    <property type="entry name" value="Sulphatase_maturase_rSAM"/>
</dbReference>
<feature type="domain" description="Radical SAM core" evidence="8">
    <location>
        <begin position="1"/>
        <end position="214"/>
    </location>
</feature>
<dbReference type="EMBL" id="CACRUN010000015">
    <property type="protein sequence ID" value="VYU16385.1"/>
    <property type="molecule type" value="Genomic_DNA"/>
</dbReference>
<dbReference type="GO" id="GO:0016491">
    <property type="term" value="F:oxidoreductase activity"/>
    <property type="evidence" value="ECO:0007669"/>
    <property type="project" value="InterPro"/>
</dbReference>
<dbReference type="InterPro" id="IPR023885">
    <property type="entry name" value="4Fe4S-binding_SPASM_dom"/>
</dbReference>
<dbReference type="GO" id="GO:0046872">
    <property type="term" value="F:metal ion binding"/>
    <property type="evidence" value="ECO:0007669"/>
    <property type="project" value="UniProtKB-KW"/>
</dbReference>
<keyword evidence="6" id="KW-0411">Iron-sulfur</keyword>
<evidence type="ECO:0000256" key="7">
    <source>
        <dbReference type="ARBA" id="ARBA00023601"/>
    </source>
</evidence>
<evidence type="ECO:0000256" key="4">
    <source>
        <dbReference type="ARBA" id="ARBA00022723"/>
    </source>
</evidence>
<dbReference type="InterPro" id="IPR058240">
    <property type="entry name" value="rSAM_sf"/>
</dbReference>
<dbReference type="AlphaFoldDB" id="A0A6N3CKI5"/>
<dbReference type="PROSITE" id="PS51918">
    <property type="entry name" value="RADICAL_SAM"/>
    <property type="match status" value="1"/>
</dbReference>
<dbReference type="GO" id="GO:0032324">
    <property type="term" value="P:molybdopterin cofactor biosynthetic process"/>
    <property type="evidence" value="ECO:0007669"/>
    <property type="project" value="UniProtKB-ARBA"/>
</dbReference>
<comment type="cofactor">
    <cofactor evidence="1">
        <name>[4Fe-4S] cluster</name>
        <dbReference type="ChEBI" id="CHEBI:49883"/>
    </cofactor>
</comment>
<dbReference type="PROSITE" id="PS01305">
    <property type="entry name" value="MOAA_NIFB_PQQE"/>
    <property type="match status" value="1"/>
</dbReference>
<dbReference type="InterPro" id="IPR007197">
    <property type="entry name" value="rSAM"/>
</dbReference>
<comment type="similarity">
    <text evidence="7">Belongs to the radical SAM superfamily. Anaerobic sulfatase-maturating enzyme family.</text>
</comment>
<dbReference type="CDD" id="cd01335">
    <property type="entry name" value="Radical_SAM"/>
    <property type="match status" value="1"/>
</dbReference>
<dbReference type="SFLD" id="SFLDG01386">
    <property type="entry name" value="main_SPASM_domain-containing"/>
    <property type="match status" value="1"/>
</dbReference>
<sequence>MQFIIKVTSECNLSCTYCSEGLRQLEYLNIEIYKRFVDGIPKLLRHVGHKNVDIIWHGGEPLVIGKQWITEAIEYTNEVLSDFEISYSIQTNATLIDEEWIQIFKEFDFSIGISLDGYKELHDQYRIAKNGQGTYETIITNIKSLKSQGIPASLLMVLNSTVIDLDKLWNTLEDLNLNLKIQPVVPIGNAENQLVETNNIYNNYSTVLKYIFKKLLTSHMDITVQPISNLLTTILTNNSIGECSYNGTCTRNIITLYPNGDVGFCGRMSNENKSYIYGNILNHDIISLYDSEVSEKIRNRQIYLQENDCKECAFWEFCHGGCTVDALSSNGDINSKYHYCEGYKELLYYFMTEGLTELKKALVNRKMRYRLLIEEKDKLIKELHDER</sequence>
<dbReference type="NCBIfam" id="TIGR04085">
    <property type="entry name" value="rSAM_more_4Fe4S"/>
    <property type="match status" value="1"/>
</dbReference>
<evidence type="ECO:0000256" key="6">
    <source>
        <dbReference type="ARBA" id="ARBA00023014"/>
    </source>
</evidence>
<dbReference type="SFLD" id="SFLDG01384">
    <property type="entry name" value="thioether_bond_formation_requi"/>
    <property type="match status" value="1"/>
</dbReference>
<dbReference type="GO" id="GO:0051539">
    <property type="term" value="F:4 iron, 4 sulfur cluster binding"/>
    <property type="evidence" value="ECO:0007669"/>
    <property type="project" value="UniProtKB-KW"/>
</dbReference>
<evidence type="ECO:0000256" key="1">
    <source>
        <dbReference type="ARBA" id="ARBA00001966"/>
    </source>
</evidence>
<reference evidence="9" key="1">
    <citation type="submission" date="2019-11" db="EMBL/GenBank/DDBJ databases">
        <authorList>
            <person name="Feng L."/>
        </authorList>
    </citation>
    <scope>NUCLEOTIDE SEQUENCE</scope>
    <source>
        <strain evidence="9">VatypicaLFYP47</strain>
    </source>
</reference>
<dbReference type="InterPro" id="IPR000385">
    <property type="entry name" value="MoaA_NifB_PqqE_Fe-S-bd_CS"/>
</dbReference>
<dbReference type="SFLD" id="SFLDG01072">
    <property type="entry name" value="dehydrogenase_like"/>
    <property type="match status" value="1"/>
</dbReference>